<feature type="region of interest" description="Disordered" evidence="1">
    <location>
        <begin position="1"/>
        <end position="124"/>
    </location>
</feature>
<accession>A0ABR3GV26</accession>
<name>A0ABR3GV26_9PEZI</name>
<evidence type="ECO:0000313" key="2">
    <source>
        <dbReference type="EMBL" id="KAL0639431.1"/>
    </source>
</evidence>
<feature type="compositionally biased region" description="Pro residues" evidence="1">
    <location>
        <begin position="22"/>
        <end position="31"/>
    </location>
</feature>
<sequence>MAKQYHGARHEVNDMVTRLKAQPPPPVPHRGPPIQEEKKNEDEKADEDLEMGEAEKGARESREGSEDEKGSEYEEGSKYGEEYGERSDDEDAVKATQPKQKKPSIVQQMRTPSPTPEPGPRPIKLSWCEANSVEVTQRARQWEVIEAKMDRWMAKARGTQMEKILREGHEEKEAARARRTKSGWVKRGLGEEQIILWAKAIKIDLTELDWECWIVRNITGEGGYRWYRLDMKDGETTKKLTYVGPGEEQWTKWGRRETREDKHGDGGEWR</sequence>
<feature type="compositionally biased region" description="Basic and acidic residues" evidence="1">
    <location>
        <begin position="53"/>
        <end position="86"/>
    </location>
</feature>
<dbReference type="Proteomes" id="UP001447188">
    <property type="component" value="Unassembled WGS sequence"/>
</dbReference>
<gene>
    <name evidence="2" type="ORF">Q9L58_001459</name>
</gene>
<evidence type="ECO:0000313" key="3">
    <source>
        <dbReference type="Proteomes" id="UP001447188"/>
    </source>
</evidence>
<feature type="compositionally biased region" description="Acidic residues" evidence="1">
    <location>
        <begin position="43"/>
        <end position="52"/>
    </location>
</feature>
<dbReference type="EMBL" id="JBBBZM010000011">
    <property type="protein sequence ID" value="KAL0639431.1"/>
    <property type="molecule type" value="Genomic_DNA"/>
</dbReference>
<organism evidence="2 3">
    <name type="scientific">Discina gigas</name>
    <dbReference type="NCBI Taxonomy" id="1032678"/>
    <lineage>
        <taxon>Eukaryota</taxon>
        <taxon>Fungi</taxon>
        <taxon>Dikarya</taxon>
        <taxon>Ascomycota</taxon>
        <taxon>Pezizomycotina</taxon>
        <taxon>Pezizomycetes</taxon>
        <taxon>Pezizales</taxon>
        <taxon>Discinaceae</taxon>
        <taxon>Discina</taxon>
    </lineage>
</organism>
<proteinExistence type="predicted"/>
<comment type="caution">
    <text evidence="2">The sequence shown here is derived from an EMBL/GenBank/DDBJ whole genome shotgun (WGS) entry which is preliminary data.</text>
</comment>
<protein>
    <submittedName>
        <fullName evidence="2">Uncharacterized protein</fullName>
    </submittedName>
</protein>
<keyword evidence="3" id="KW-1185">Reference proteome</keyword>
<reference evidence="2 3" key="1">
    <citation type="submission" date="2024-02" db="EMBL/GenBank/DDBJ databases">
        <title>Discinaceae phylogenomics.</title>
        <authorList>
            <person name="Dirks A.C."/>
            <person name="James T.Y."/>
        </authorList>
    </citation>
    <scope>NUCLEOTIDE SEQUENCE [LARGE SCALE GENOMIC DNA]</scope>
    <source>
        <strain evidence="2 3">ACD0624</strain>
    </source>
</reference>
<evidence type="ECO:0000256" key="1">
    <source>
        <dbReference type="SAM" id="MobiDB-lite"/>
    </source>
</evidence>